<dbReference type="Proteomes" id="UP001634747">
    <property type="component" value="Unassembled WGS sequence"/>
</dbReference>
<protein>
    <submittedName>
        <fullName evidence="1">Uncharacterized protein</fullName>
    </submittedName>
</protein>
<sequence>MLEQKTLAPHHEQYRYDRDALMRLSAAARVCLIRLRARALAKNRDWMKLSVHDTALTADCPLDEVEAMVNELHASTLVIVTDSGSYLKFQLVPQPLRRRR</sequence>
<evidence type="ECO:0000313" key="2">
    <source>
        <dbReference type="Proteomes" id="UP001634747"/>
    </source>
</evidence>
<gene>
    <name evidence="1" type="ORF">ACK2TP_07880</name>
</gene>
<proteinExistence type="predicted"/>
<evidence type="ECO:0000313" key="1">
    <source>
        <dbReference type="EMBL" id="MFN2975679.1"/>
    </source>
</evidence>
<dbReference type="EMBL" id="JBJYXY010000001">
    <property type="protein sequence ID" value="MFN2975679.1"/>
    <property type="molecule type" value="Genomic_DNA"/>
</dbReference>
<comment type="caution">
    <text evidence="1">The sequence shown here is derived from an EMBL/GenBank/DDBJ whole genome shotgun (WGS) entry which is preliminary data.</text>
</comment>
<reference evidence="1 2" key="1">
    <citation type="submission" date="2024-12" db="EMBL/GenBank/DDBJ databases">
        <authorList>
            <person name="Lee Y."/>
        </authorList>
    </citation>
    <scope>NUCLEOTIDE SEQUENCE [LARGE SCALE GENOMIC DNA]</scope>
    <source>
        <strain evidence="1 2">03SUJ4</strain>
    </source>
</reference>
<organism evidence="1 2">
    <name type="scientific">Terriglobus aquaticus</name>
    <dbReference type="NCBI Taxonomy" id="940139"/>
    <lineage>
        <taxon>Bacteria</taxon>
        <taxon>Pseudomonadati</taxon>
        <taxon>Acidobacteriota</taxon>
        <taxon>Terriglobia</taxon>
        <taxon>Terriglobales</taxon>
        <taxon>Acidobacteriaceae</taxon>
        <taxon>Terriglobus</taxon>
    </lineage>
</organism>
<name>A0ABW9KIR0_9BACT</name>
<dbReference type="RefSeq" id="WP_263412802.1">
    <property type="nucleotide sequence ID" value="NZ_BAABBH010000001.1"/>
</dbReference>
<keyword evidence="2" id="KW-1185">Reference proteome</keyword>
<accession>A0ABW9KIR0</accession>